<evidence type="ECO:0000313" key="5">
    <source>
        <dbReference type="Proteomes" id="UP001215280"/>
    </source>
</evidence>
<feature type="region of interest" description="Disordered" evidence="1">
    <location>
        <begin position="166"/>
        <end position="252"/>
    </location>
</feature>
<proteinExistence type="predicted"/>
<feature type="compositionally biased region" description="Basic and acidic residues" evidence="1">
    <location>
        <begin position="203"/>
        <end position="215"/>
    </location>
</feature>
<reference evidence="4" key="1">
    <citation type="submission" date="2023-03" db="EMBL/GenBank/DDBJ databases">
        <title>Massive genome expansion in bonnet fungi (Mycena s.s.) driven by repeated elements and novel gene families across ecological guilds.</title>
        <authorList>
            <consortium name="Lawrence Berkeley National Laboratory"/>
            <person name="Harder C.B."/>
            <person name="Miyauchi S."/>
            <person name="Viragh M."/>
            <person name="Kuo A."/>
            <person name="Thoen E."/>
            <person name="Andreopoulos B."/>
            <person name="Lu D."/>
            <person name="Skrede I."/>
            <person name="Drula E."/>
            <person name="Henrissat B."/>
            <person name="Morin E."/>
            <person name="Kohler A."/>
            <person name="Barry K."/>
            <person name="LaButti K."/>
            <person name="Morin E."/>
            <person name="Salamov A."/>
            <person name="Lipzen A."/>
            <person name="Mereny Z."/>
            <person name="Hegedus B."/>
            <person name="Baldrian P."/>
            <person name="Stursova M."/>
            <person name="Weitz H."/>
            <person name="Taylor A."/>
            <person name="Grigoriev I.V."/>
            <person name="Nagy L.G."/>
            <person name="Martin F."/>
            <person name="Kauserud H."/>
        </authorList>
    </citation>
    <scope>NUCLEOTIDE SEQUENCE</scope>
    <source>
        <strain evidence="4">CBHHK188m</strain>
    </source>
</reference>
<protein>
    <recommendedName>
        <fullName evidence="6">Transmembrane protein</fullName>
    </recommendedName>
</protein>
<gene>
    <name evidence="4" type="ORF">DFH07DRAFT_338222</name>
</gene>
<evidence type="ECO:0000256" key="2">
    <source>
        <dbReference type="SAM" id="Phobius"/>
    </source>
</evidence>
<dbReference type="CDD" id="cd12087">
    <property type="entry name" value="TM_EGFR-like"/>
    <property type="match status" value="1"/>
</dbReference>
<name>A0AAD7MHS3_9AGAR</name>
<comment type="caution">
    <text evidence="4">The sequence shown here is derived from an EMBL/GenBank/DDBJ whole genome shotgun (WGS) entry which is preliminary data.</text>
</comment>
<keyword evidence="2" id="KW-1133">Transmembrane helix</keyword>
<evidence type="ECO:0000313" key="4">
    <source>
        <dbReference type="EMBL" id="KAJ7718019.1"/>
    </source>
</evidence>
<evidence type="ECO:0000256" key="1">
    <source>
        <dbReference type="SAM" id="MobiDB-lite"/>
    </source>
</evidence>
<feature type="transmembrane region" description="Helical" evidence="2">
    <location>
        <begin position="69"/>
        <end position="92"/>
    </location>
</feature>
<organism evidence="4 5">
    <name type="scientific">Mycena maculata</name>
    <dbReference type="NCBI Taxonomy" id="230809"/>
    <lineage>
        <taxon>Eukaryota</taxon>
        <taxon>Fungi</taxon>
        <taxon>Dikarya</taxon>
        <taxon>Basidiomycota</taxon>
        <taxon>Agaricomycotina</taxon>
        <taxon>Agaricomycetes</taxon>
        <taxon>Agaricomycetidae</taxon>
        <taxon>Agaricales</taxon>
        <taxon>Marasmiineae</taxon>
        <taxon>Mycenaceae</taxon>
        <taxon>Mycena</taxon>
    </lineage>
</organism>
<evidence type="ECO:0000256" key="3">
    <source>
        <dbReference type="SAM" id="SignalP"/>
    </source>
</evidence>
<feature type="chain" id="PRO_5042180841" description="Transmembrane protein" evidence="3">
    <location>
        <begin position="22"/>
        <end position="281"/>
    </location>
</feature>
<dbReference type="EMBL" id="JARJLG010000311">
    <property type="protein sequence ID" value="KAJ7718019.1"/>
    <property type="molecule type" value="Genomic_DNA"/>
</dbReference>
<dbReference type="AlphaFoldDB" id="A0AAD7MHS3"/>
<dbReference type="PROSITE" id="PS51257">
    <property type="entry name" value="PROKAR_LIPOPROTEIN"/>
    <property type="match status" value="1"/>
</dbReference>
<dbReference type="Proteomes" id="UP001215280">
    <property type="component" value="Unassembled WGS sequence"/>
</dbReference>
<evidence type="ECO:0008006" key="6">
    <source>
        <dbReference type="Google" id="ProtNLM"/>
    </source>
</evidence>
<keyword evidence="2" id="KW-0812">Transmembrane</keyword>
<accession>A0AAD7MHS3</accession>
<keyword evidence="3" id="KW-0732">Signal</keyword>
<sequence>MGIFSSRLLLASTLFIAGCHGLTTHSFLESCTTDASHTTRRSVDRPSIGGYTHSEALLSRSLKFDTSKIIAISAAVVGGLAVCGILVILLWYRRGNAAFFSKEELSRQEEGFVEMDDKIVPPSPRYIAPLPRVYAARWASLVGSPAFSIAQPSVNSLPNDSPDLVIPIPTDEPPKLRSGKVKRVPVPRLSRLPSADPRASLARIRDAFRPPRQQDLKGLARSSNLKPKPKAPPSPLPIVQDTGRASNPDIASGIPSALSSAAPLTSRLTTLMNKIQSEYNV</sequence>
<keyword evidence="5" id="KW-1185">Reference proteome</keyword>
<feature type="signal peptide" evidence="3">
    <location>
        <begin position="1"/>
        <end position="21"/>
    </location>
</feature>
<keyword evidence="2" id="KW-0472">Membrane</keyword>